<dbReference type="PANTHER" id="PTHR14226:SF57">
    <property type="entry name" value="BLR7027 PROTEIN"/>
    <property type="match status" value="1"/>
</dbReference>
<dbReference type="EMBL" id="JACHGN010000005">
    <property type="protein sequence ID" value="MBB5132860.1"/>
    <property type="molecule type" value="Genomic_DNA"/>
</dbReference>
<keyword evidence="1 4" id="KW-0378">Hydrolase</keyword>
<dbReference type="SUPFAM" id="SSF52151">
    <property type="entry name" value="FabD/lysophospholipase-like"/>
    <property type="match status" value="1"/>
</dbReference>
<dbReference type="GO" id="GO:0016042">
    <property type="term" value="P:lipid catabolic process"/>
    <property type="evidence" value="ECO:0007669"/>
    <property type="project" value="UniProtKB-UniRule"/>
</dbReference>
<gene>
    <name evidence="6" type="ORF">HNP84_002581</name>
</gene>
<evidence type="ECO:0000256" key="1">
    <source>
        <dbReference type="ARBA" id="ARBA00022801"/>
    </source>
</evidence>
<dbReference type="PANTHER" id="PTHR14226">
    <property type="entry name" value="NEUROPATHY TARGET ESTERASE/SWISS CHEESE D.MELANOGASTER"/>
    <property type="match status" value="1"/>
</dbReference>
<feature type="active site" description="Nucleophile" evidence="4">
    <location>
        <position position="42"/>
    </location>
</feature>
<feature type="short sequence motif" description="GXSXG" evidence="4">
    <location>
        <begin position="40"/>
        <end position="44"/>
    </location>
</feature>
<name>A0A840P5W1_9ACTN</name>
<accession>A0A840P5W1</accession>
<dbReference type="GO" id="GO:0016787">
    <property type="term" value="F:hydrolase activity"/>
    <property type="evidence" value="ECO:0007669"/>
    <property type="project" value="UniProtKB-UniRule"/>
</dbReference>
<dbReference type="Proteomes" id="UP000578449">
    <property type="component" value="Unassembled WGS sequence"/>
</dbReference>
<evidence type="ECO:0000256" key="2">
    <source>
        <dbReference type="ARBA" id="ARBA00022963"/>
    </source>
</evidence>
<protein>
    <submittedName>
        <fullName evidence="6">NTE family protein</fullName>
    </submittedName>
</protein>
<keyword evidence="3 4" id="KW-0443">Lipid metabolism</keyword>
<evidence type="ECO:0000259" key="5">
    <source>
        <dbReference type="PROSITE" id="PS51635"/>
    </source>
</evidence>
<dbReference type="InterPro" id="IPR050301">
    <property type="entry name" value="NTE"/>
</dbReference>
<dbReference type="AlphaFoldDB" id="A0A840P5W1"/>
<evidence type="ECO:0000256" key="4">
    <source>
        <dbReference type="PROSITE-ProRule" id="PRU01161"/>
    </source>
</evidence>
<dbReference type="InterPro" id="IPR002641">
    <property type="entry name" value="PNPLA_dom"/>
</dbReference>
<keyword evidence="2 4" id="KW-0442">Lipid degradation</keyword>
<keyword evidence="7" id="KW-1185">Reference proteome</keyword>
<feature type="short sequence motif" description="DGA/G" evidence="4">
    <location>
        <begin position="183"/>
        <end position="185"/>
    </location>
</feature>
<reference evidence="6 7" key="1">
    <citation type="submission" date="2020-08" db="EMBL/GenBank/DDBJ databases">
        <title>Genomic Encyclopedia of Type Strains, Phase IV (KMG-IV): sequencing the most valuable type-strain genomes for metagenomic binning, comparative biology and taxonomic classification.</title>
        <authorList>
            <person name="Goeker M."/>
        </authorList>
    </citation>
    <scope>NUCLEOTIDE SEQUENCE [LARGE SCALE GENOMIC DNA]</scope>
    <source>
        <strain evidence="6 7">DSM 45615</strain>
    </source>
</reference>
<proteinExistence type="predicted"/>
<evidence type="ECO:0000313" key="6">
    <source>
        <dbReference type="EMBL" id="MBB5132860.1"/>
    </source>
</evidence>
<dbReference type="Gene3D" id="3.40.1090.10">
    <property type="entry name" value="Cytosolic phospholipase A2 catalytic domain"/>
    <property type="match status" value="2"/>
</dbReference>
<organism evidence="6 7">
    <name type="scientific">Thermocatellispora tengchongensis</name>
    <dbReference type="NCBI Taxonomy" id="1073253"/>
    <lineage>
        <taxon>Bacteria</taxon>
        <taxon>Bacillati</taxon>
        <taxon>Actinomycetota</taxon>
        <taxon>Actinomycetes</taxon>
        <taxon>Streptosporangiales</taxon>
        <taxon>Streptosporangiaceae</taxon>
        <taxon>Thermocatellispora</taxon>
    </lineage>
</organism>
<dbReference type="PROSITE" id="PS51635">
    <property type="entry name" value="PNPLA"/>
    <property type="match status" value="1"/>
</dbReference>
<feature type="domain" description="PNPLA" evidence="5">
    <location>
        <begin position="5"/>
        <end position="196"/>
    </location>
</feature>
<comment type="caution">
    <text evidence="6">The sequence shown here is derived from an EMBL/GenBank/DDBJ whole genome shotgun (WGS) entry which is preliminary data.</text>
</comment>
<sequence length="275" mass="28230">MTKALVLGGGGIAGIAWEAGVVTGLRRAGVDLGEAEVFVGTSAGSVVSAMLATGADLEDAITHLVATDRSSPPSVDMDTVMAAFAVLADTALDPAEARRRVGAMAMAAPVSGEAERLAAIGERLPVKEWPAGRLLITAVDVETGELVIWDREAGVPLVSAVASSCAVPCVFPPVRIDGRHYMDGGVRSITNADLAAGCSPVVIMSPMAAMTPPEPLRSEIETLVTDDVSVIAPDENAVAVFGVNVLDPALWQPAFEAGLAQAPALADDVAKIWNR</sequence>
<evidence type="ECO:0000256" key="3">
    <source>
        <dbReference type="ARBA" id="ARBA00023098"/>
    </source>
</evidence>
<feature type="active site" description="Proton acceptor" evidence="4">
    <location>
        <position position="183"/>
    </location>
</feature>
<feature type="short sequence motif" description="GXGXXG" evidence="4">
    <location>
        <begin position="9"/>
        <end position="14"/>
    </location>
</feature>
<evidence type="ECO:0000313" key="7">
    <source>
        <dbReference type="Proteomes" id="UP000578449"/>
    </source>
</evidence>
<dbReference type="RefSeq" id="WP_185049860.1">
    <property type="nucleotide sequence ID" value="NZ_BAABIX010000005.1"/>
</dbReference>
<dbReference type="Pfam" id="PF01734">
    <property type="entry name" value="Patatin"/>
    <property type="match status" value="1"/>
</dbReference>
<dbReference type="InterPro" id="IPR016035">
    <property type="entry name" value="Acyl_Trfase/lysoPLipase"/>
</dbReference>